<dbReference type="Proteomes" id="UP001620645">
    <property type="component" value="Unassembled WGS sequence"/>
</dbReference>
<evidence type="ECO:0000256" key="1">
    <source>
        <dbReference type="SAM" id="SignalP"/>
    </source>
</evidence>
<dbReference type="AlphaFoldDB" id="A0ABD2JHE3"/>
<gene>
    <name evidence="2" type="ORF">niasHS_006454</name>
</gene>
<proteinExistence type="predicted"/>
<feature type="signal peptide" evidence="1">
    <location>
        <begin position="1"/>
        <end position="26"/>
    </location>
</feature>
<keyword evidence="1" id="KW-0732">Signal</keyword>
<reference evidence="2 3" key="1">
    <citation type="submission" date="2024-10" db="EMBL/GenBank/DDBJ databases">
        <authorList>
            <person name="Kim D."/>
        </authorList>
    </citation>
    <scope>NUCLEOTIDE SEQUENCE [LARGE SCALE GENOMIC DNA]</scope>
    <source>
        <strain evidence="2">Taebaek</strain>
    </source>
</reference>
<accession>A0ABD2JHE3</accession>
<comment type="caution">
    <text evidence="2">The sequence shown here is derived from an EMBL/GenBank/DDBJ whole genome shotgun (WGS) entry which is preliminary data.</text>
</comment>
<evidence type="ECO:0000313" key="3">
    <source>
        <dbReference type="Proteomes" id="UP001620645"/>
    </source>
</evidence>
<name>A0ABD2JHE3_HETSC</name>
<feature type="chain" id="PRO_5044792626" evidence="1">
    <location>
        <begin position="27"/>
        <end position="330"/>
    </location>
</feature>
<organism evidence="2 3">
    <name type="scientific">Heterodera schachtii</name>
    <name type="common">Sugarbeet cyst nematode worm</name>
    <name type="synonym">Tylenchus schachtii</name>
    <dbReference type="NCBI Taxonomy" id="97005"/>
    <lineage>
        <taxon>Eukaryota</taxon>
        <taxon>Metazoa</taxon>
        <taxon>Ecdysozoa</taxon>
        <taxon>Nematoda</taxon>
        <taxon>Chromadorea</taxon>
        <taxon>Rhabditida</taxon>
        <taxon>Tylenchina</taxon>
        <taxon>Tylenchomorpha</taxon>
        <taxon>Tylenchoidea</taxon>
        <taxon>Heteroderidae</taxon>
        <taxon>Heteroderinae</taxon>
        <taxon>Heterodera</taxon>
    </lineage>
</organism>
<dbReference type="EMBL" id="JBICCN010000143">
    <property type="protein sequence ID" value="KAL3090002.1"/>
    <property type="molecule type" value="Genomic_DNA"/>
</dbReference>
<evidence type="ECO:0000313" key="2">
    <source>
        <dbReference type="EMBL" id="KAL3090002.1"/>
    </source>
</evidence>
<protein>
    <submittedName>
        <fullName evidence="2">Uncharacterized protein</fullName>
    </submittedName>
</protein>
<keyword evidence="3" id="KW-1185">Reference proteome</keyword>
<sequence>MKKLFSGVFIIALLQLLLMMANFGHGAENATQGKAEKEEKPKNDTVKEEGVACFTERDTMKWESCPPGTECMESKCFNGIAYEITKGCTTNGNGTCEMEKTKCEAAAKGGKGRLEKCTVCATHFCNDKLRKGDKLKCYEEQLVSYNYDDSSLRTCLGDQCTSLLCIYVRANNDTAFNITRTCATGGNPSCEQIASECVASGGKPSGCKPCTEFMCNNMHKAPSKEQIMEWWNKRKPMTTTAITGTAGEHVSSSAKVDIGTVPSPETTAAVSANGTVATTGANNGTSADNATAESWVGKGCGAFDVSVPPLVPIVAATFGCFTALQQLLLL</sequence>